<proteinExistence type="predicted"/>
<name>A0A6U4I4J7_9ALVE</name>
<dbReference type="EMBL" id="HBGB01046025">
    <property type="protein sequence ID" value="CAD9071997.1"/>
    <property type="molecule type" value="Transcribed_RNA"/>
</dbReference>
<accession>A0A6U4I4J7</accession>
<dbReference type="EMBL" id="HBGB01046023">
    <property type="protein sequence ID" value="CAD9071995.1"/>
    <property type="molecule type" value="Transcribed_RNA"/>
</dbReference>
<protein>
    <submittedName>
        <fullName evidence="3">Uncharacterized protein</fullName>
    </submittedName>
</protein>
<feature type="region of interest" description="Disordered" evidence="1">
    <location>
        <begin position="39"/>
        <end position="66"/>
    </location>
</feature>
<evidence type="ECO:0000256" key="1">
    <source>
        <dbReference type="SAM" id="MobiDB-lite"/>
    </source>
</evidence>
<gene>
    <name evidence="2" type="ORF">VBRA1451_LOCUS27078</name>
    <name evidence="3" type="ORF">VBRA1451_LOCUS27080</name>
</gene>
<organism evidence="3">
    <name type="scientific">Vitrella brassicaformis</name>
    <dbReference type="NCBI Taxonomy" id="1169539"/>
    <lineage>
        <taxon>Eukaryota</taxon>
        <taxon>Sar</taxon>
        <taxon>Alveolata</taxon>
        <taxon>Colpodellida</taxon>
        <taxon>Vitrellaceae</taxon>
        <taxon>Vitrella</taxon>
    </lineage>
</organism>
<evidence type="ECO:0000313" key="3">
    <source>
        <dbReference type="EMBL" id="CAD9071997.1"/>
    </source>
</evidence>
<reference evidence="3" key="1">
    <citation type="submission" date="2021-01" db="EMBL/GenBank/DDBJ databases">
        <authorList>
            <person name="Corre E."/>
            <person name="Pelletier E."/>
            <person name="Niang G."/>
            <person name="Scheremetjew M."/>
            <person name="Finn R."/>
            <person name="Kale V."/>
            <person name="Holt S."/>
            <person name="Cochrane G."/>
            <person name="Meng A."/>
            <person name="Brown T."/>
            <person name="Cohen L."/>
        </authorList>
    </citation>
    <scope>NUCLEOTIDE SEQUENCE</scope>
    <source>
        <strain evidence="3">CCMP3346</strain>
    </source>
</reference>
<sequence length="107" mass="12181">MLLSPKRTQSPDMLSLVQRVWEGITSLTLLNEDIQSYNRATSDPQPVRQMHTHASPHCSWKKSQPHRTHAANQHVCISHLIVAVPHATTHIAIREQQQQQKRICAHG</sequence>
<evidence type="ECO:0000313" key="2">
    <source>
        <dbReference type="EMBL" id="CAD9071995.1"/>
    </source>
</evidence>
<dbReference type="AlphaFoldDB" id="A0A6U4I4J7"/>